<feature type="compositionally biased region" description="Low complexity" evidence="6">
    <location>
        <begin position="1"/>
        <end position="12"/>
    </location>
</feature>
<feature type="transmembrane region" description="Helical" evidence="7">
    <location>
        <begin position="318"/>
        <end position="336"/>
    </location>
</feature>
<keyword evidence="5 7" id="KW-0472">Membrane</keyword>
<feature type="transmembrane region" description="Helical" evidence="7">
    <location>
        <begin position="180"/>
        <end position="212"/>
    </location>
</feature>
<feature type="transmembrane region" description="Helical" evidence="7">
    <location>
        <begin position="524"/>
        <end position="547"/>
    </location>
</feature>
<feature type="transmembrane region" description="Helical" evidence="7">
    <location>
        <begin position="459"/>
        <end position="485"/>
    </location>
</feature>
<dbReference type="InterPro" id="IPR051085">
    <property type="entry name" value="MB_O-acyltransferase"/>
</dbReference>
<gene>
    <name evidence="8" type="primary">GUP1</name>
    <name evidence="8" type="ORF">LOC62_02G002117</name>
</gene>
<feature type="transmembrane region" description="Helical" evidence="7">
    <location>
        <begin position="91"/>
        <end position="110"/>
    </location>
</feature>
<keyword evidence="9" id="KW-1185">Reference proteome</keyword>
<dbReference type="Proteomes" id="UP000827549">
    <property type="component" value="Chromosome 2"/>
</dbReference>
<dbReference type="Pfam" id="PF03062">
    <property type="entry name" value="MBOAT"/>
    <property type="match status" value="1"/>
</dbReference>
<accession>A0AAF0Y6H8</accession>
<dbReference type="EMBL" id="CP086715">
    <property type="protein sequence ID" value="WOO78571.1"/>
    <property type="molecule type" value="Genomic_DNA"/>
</dbReference>
<protein>
    <submittedName>
        <fullName evidence="8">Glycerol uptake protein 1</fullName>
    </submittedName>
</protein>
<feature type="compositionally biased region" description="Polar residues" evidence="6">
    <location>
        <begin position="63"/>
        <end position="75"/>
    </location>
</feature>
<comment type="subcellular location">
    <subcellularLocation>
        <location evidence="1">Membrane</location>
        <topology evidence="1">Multi-pass membrane protein</topology>
    </subcellularLocation>
</comment>
<organism evidence="8 9">
    <name type="scientific">Vanrija pseudolonga</name>
    <dbReference type="NCBI Taxonomy" id="143232"/>
    <lineage>
        <taxon>Eukaryota</taxon>
        <taxon>Fungi</taxon>
        <taxon>Dikarya</taxon>
        <taxon>Basidiomycota</taxon>
        <taxon>Agaricomycotina</taxon>
        <taxon>Tremellomycetes</taxon>
        <taxon>Trichosporonales</taxon>
        <taxon>Trichosporonaceae</taxon>
        <taxon>Vanrija</taxon>
    </lineage>
</organism>
<feature type="compositionally biased region" description="Low complexity" evidence="6">
    <location>
        <begin position="21"/>
        <end position="35"/>
    </location>
</feature>
<evidence type="ECO:0000256" key="4">
    <source>
        <dbReference type="ARBA" id="ARBA00022989"/>
    </source>
</evidence>
<dbReference type="AlphaFoldDB" id="A0AAF0Y6H8"/>
<keyword evidence="4 7" id="KW-1133">Transmembrane helix</keyword>
<evidence type="ECO:0000256" key="7">
    <source>
        <dbReference type="SAM" id="Phobius"/>
    </source>
</evidence>
<feature type="transmembrane region" description="Helical" evidence="7">
    <location>
        <begin position="397"/>
        <end position="416"/>
    </location>
</feature>
<evidence type="ECO:0000313" key="8">
    <source>
        <dbReference type="EMBL" id="WOO78571.1"/>
    </source>
</evidence>
<dbReference type="GO" id="GO:0005783">
    <property type="term" value="C:endoplasmic reticulum"/>
    <property type="evidence" value="ECO:0007669"/>
    <property type="project" value="TreeGrafter"/>
</dbReference>
<keyword evidence="3 7" id="KW-0812">Transmembrane</keyword>
<dbReference type="PANTHER" id="PTHR13285:SF18">
    <property type="entry name" value="PROTEIN-CYSTEINE N-PALMITOYLTRANSFERASE RASP"/>
    <property type="match status" value="1"/>
</dbReference>
<evidence type="ECO:0000256" key="5">
    <source>
        <dbReference type="ARBA" id="ARBA00023136"/>
    </source>
</evidence>
<evidence type="ECO:0000256" key="3">
    <source>
        <dbReference type="ARBA" id="ARBA00022692"/>
    </source>
</evidence>
<evidence type="ECO:0000256" key="1">
    <source>
        <dbReference type="ARBA" id="ARBA00004141"/>
    </source>
</evidence>
<feature type="transmembrane region" description="Helical" evidence="7">
    <location>
        <begin position="357"/>
        <end position="377"/>
    </location>
</feature>
<reference evidence="8" key="1">
    <citation type="submission" date="2023-10" db="EMBL/GenBank/DDBJ databases">
        <authorList>
            <person name="Noh H."/>
        </authorList>
    </citation>
    <scope>NUCLEOTIDE SEQUENCE</scope>
    <source>
        <strain evidence="8">DUCC4014</strain>
    </source>
</reference>
<dbReference type="RefSeq" id="XP_062624603.1">
    <property type="nucleotide sequence ID" value="XM_062768619.1"/>
</dbReference>
<name>A0AAF0Y6H8_9TREE</name>
<dbReference type="GO" id="GO:0016020">
    <property type="term" value="C:membrane"/>
    <property type="evidence" value="ECO:0007669"/>
    <property type="project" value="UniProtKB-SubCell"/>
</dbReference>
<feature type="region of interest" description="Disordered" evidence="6">
    <location>
        <begin position="63"/>
        <end position="82"/>
    </location>
</feature>
<feature type="transmembrane region" description="Helical" evidence="7">
    <location>
        <begin position="567"/>
        <end position="585"/>
    </location>
</feature>
<comment type="similarity">
    <text evidence="2">Belongs to the membrane-bound acyltransferase family.</text>
</comment>
<evidence type="ECO:0000313" key="9">
    <source>
        <dbReference type="Proteomes" id="UP000827549"/>
    </source>
</evidence>
<feature type="transmembrane region" description="Helical" evidence="7">
    <location>
        <begin position="224"/>
        <end position="243"/>
    </location>
</feature>
<proteinExistence type="inferred from homology"/>
<evidence type="ECO:0000256" key="2">
    <source>
        <dbReference type="ARBA" id="ARBA00010323"/>
    </source>
</evidence>
<dbReference type="InterPro" id="IPR004299">
    <property type="entry name" value="MBOAT_fam"/>
</dbReference>
<dbReference type="PANTHER" id="PTHR13285">
    <property type="entry name" value="ACYLTRANSFERASE"/>
    <property type="match status" value="1"/>
</dbReference>
<dbReference type="GO" id="GO:0006506">
    <property type="term" value="P:GPI anchor biosynthetic process"/>
    <property type="evidence" value="ECO:0007669"/>
    <property type="project" value="TreeGrafter"/>
</dbReference>
<feature type="transmembrane region" description="Helical" evidence="7">
    <location>
        <begin position="151"/>
        <end position="168"/>
    </location>
</feature>
<dbReference type="GO" id="GO:0008374">
    <property type="term" value="F:O-acyltransferase activity"/>
    <property type="evidence" value="ECO:0007669"/>
    <property type="project" value="TreeGrafter"/>
</dbReference>
<sequence length="600" mass="68249">MLRARTPTASPRTSPPPPLSPTRLRASRSSSAASTMIPSHRGPHGAFEVVDPASHADHKNCNVTDLTVSTPGNTRRATDEPPPPRWRTPEFYAYYVLFVLVVPLLVYWPMRLSTSSNQNYWTYAHKLSPGWMYGRQVDASDGQYRNFRNNLGSLALLSIAFLVPSHLVRRAGWSDADKRARFIAAFALVMLTVLHGVGVFKVLAILVGNYYAAKATKPPGIERFWPAIVIVANMAILFANWKFDGYKFGALHSALGDLDALTGILPRWHIGFNITMLRIVSFAVDYHWRAAPPSSPPTDHRGRTGSSLQESDYNLVNFIAYALYPPLYIAGPILTFQDFMWQLHRPLDITTRERISYAVRFVFCLLTMESILHTMYVTAIKDTRAWQGASPADLSMIGFWNLVIVWLKLLIPWRFFRLWSLFDGIDPPENMIRCVANNFSTLGFWRSWHRSYNLWVVRYIYIPLGGAKNMILATLTVFTFVALWHDLSFKLLAWGWLVSLFILPELIGRFLVPASKYGGEWWYRHVAAAGGVVNILLMMSANLVGFVLGVEDMLHLVYELISTWNGWAFFIFASSCLFVGVQVMFEYREEEARRGIDRRC</sequence>
<feature type="region of interest" description="Disordered" evidence="6">
    <location>
        <begin position="1"/>
        <end position="45"/>
    </location>
</feature>
<dbReference type="GeneID" id="87805367"/>
<feature type="transmembrane region" description="Helical" evidence="7">
    <location>
        <begin position="491"/>
        <end position="512"/>
    </location>
</feature>
<evidence type="ECO:0000256" key="6">
    <source>
        <dbReference type="SAM" id="MobiDB-lite"/>
    </source>
</evidence>